<proteinExistence type="inferred from homology"/>
<comment type="similarity">
    <text evidence="1 4">Belongs to the class-II DAHP synthase family.</text>
</comment>
<organism evidence="5 6">
    <name type="scientific">Allosphingosinicella indica</name>
    <dbReference type="NCBI Taxonomy" id="941907"/>
    <lineage>
        <taxon>Bacteria</taxon>
        <taxon>Pseudomonadati</taxon>
        <taxon>Pseudomonadota</taxon>
        <taxon>Alphaproteobacteria</taxon>
        <taxon>Sphingomonadales</taxon>
        <taxon>Sphingomonadaceae</taxon>
        <taxon>Allosphingosinicella</taxon>
    </lineage>
</organism>
<keyword evidence="6" id="KW-1185">Reference proteome</keyword>
<protein>
    <recommendedName>
        <fullName evidence="4">Phospho-2-dehydro-3-deoxyheptonate aldolase</fullName>
        <ecNumber evidence="4">2.5.1.54</ecNumber>
    </recommendedName>
</protein>
<dbReference type="SUPFAM" id="SSF51569">
    <property type="entry name" value="Aldolase"/>
    <property type="match status" value="1"/>
</dbReference>
<evidence type="ECO:0000313" key="5">
    <source>
        <dbReference type="EMBL" id="SMF70730.1"/>
    </source>
</evidence>
<feature type="binding site" evidence="3">
    <location>
        <position position="256"/>
    </location>
    <ligand>
        <name>phosphoenolpyruvate</name>
        <dbReference type="ChEBI" id="CHEBI:58702"/>
    </ligand>
</feature>
<feature type="binding site" evidence="3">
    <location>
        <position position="391"/>
    </location>
    <ligand>
        <name>Mn(2+)</name>
        <dbReference type="ChEBI" id="CHEBI:29035"/>
    </ligand>
</feature>
<keyword evidence="3" id="KW-0464">Manganese</keyword>
<dbReference type="InterPro" id="IPR013785">
    <property type="entry name" value="Aldolase_TIM"/>
</dbReference>
<dbReference type="EMBL" id="LT840185">
    <property type="protein sequence ID" value="SMF70730.1"/>
    <property type="molecule type" value="Genomic_DNA"/>
</dbReference>
<comment type="cofactor">
    <cofactor evidence="3">
        <name>Mn(2+)</name>
        <dbReference type="ChEBI" id="CHEBI:29035"/>
    </cofactor>
    <cofactor evidence="3">
        <name>Co(2+)</name>
        <dbReference type="ChEBI" id="CHEBI:48828"/>
    </cofactor>
    <cofactor evidence="3">
        <name>Cd(2+)</name>
        <dbReference type="ChEBI" id="CHEBI:48775"/>
    </cofactor>
    <text evidence="3">Binds 1 divalent cation per subunit. The enzyme is active with manganese, cobalt or cadmium ions.</text>
</comment>
<dbReference type="InterPro" id="IPR002480">
    <property type="entry name" value="DAHP_synth_2"/>
</dbReference>
<reference evidence="6" key="1">
    <citation type="submission" date="2017-04" db="EMBL/GenBank/DDBJ databases">
        <authorList>
            <person name="Varghese N."/>
            <person name="Submissions S."/>
        </authorList>
    </citation>
    <scope>NUCLEOTIDE SEQUENCE [LARGE SCALE GENOMIC DNA]</scope>
    <source>
        <strain evidence="6">Dd16</strain>
    </source>
</reference>
<gene>
    <name evidence="5" type="ORF">SAMN06295910_1937</name>
</gene>
<dbReference type="Proteomes" id="UP000192934">
    <property type="component" value="Chromosome I"/>
</dbReference>
<accession>A0A1X7GJN0</accession>
<name>A0A1X7GJN0_9SPHN</name>
<feature type="binding site" evidence="3">
    <location>
        <position position="319"/>
    </location>
    <ligand>
        <name>Mn(2+)</name>
        <dbReference type="ChEBI" id="CHEBI:29035"/>
    </ligand>
</feature>
<sequence length="417" mass="45367">MAGTSLTLARRSPIRDGRRVAHGWTPLSWRDRDVRQQPAYPDPDALAAATRELAAYPGLVSLSEMDALHQALGEAQMRRAFLLQGGDCAESFAEFSPETIRAGHTLMDAMASLLARATGVPVIRLARLAGQFAKPRSTDPEVRGDARLPAYRGDIVNGIAFDRAARTPDPERMFRAYGQATATLSHLRSLSRASGKPIYTSHEALLLDYEAALVRIENGRAFSSAAHFLWIGDRTRFPGSAHVEFARGLANPVGIKCGPSLEPEALIAMLEALDPEREPGRVTLIIRMGADLIDHRLPPLIRAVRALGRPVLWSCDPMHGNTIKSASGYKTRALERIMAETRRFFEICTAEGAIPGGMHLEMTGQDVTECTGGLVPVMEENLGDRYHTHCDPRLNAGQALELAALVGGLARQTVQEA</sequence>
<dbReference type="EC" id="2.5.1.54" evidence="4"/>
<dbReference type="STRING" id="941907.SAMN06295910_1937"/>
<feature type="binding site" evidence="3">
    <location>
        <position position="88"/>
    </location>
    <ligand>
        <name>Mn(2+)</name>
        <dbReference type="ChEBI" id="CHEBI:29035"/>
    </ligand>
</feature>
<dbReference type="RefSeq" id="WP_342039326.1">
    <property type="nucleotide sequence ID" value="NZ_LT840185.1"/>
</dbReference>
<evidence type="ECO:0000256" key="3">
    <source>
        <dbReference type="PIRSR" id="PIRSR602480-1"/>
    </source>
</evidence>
<keyword evidence="3" id="KW-0170">Cobalt</keyword>
<dbReference type="Gene3D" id="3.20.20.70">
    <property type="entry name" value="Aldolase class I"/>
    <property type="match status" value="1"/>
</dbReference>
<dbReference type="PANTHER" id="PTHR21337">
    <property type="entry name" value="PHOSPHO-2-DEHYDRO-3-DEOXYHEPTONATE ALDOLASE 1, 2"/>
    <property type="match status" value="1"/>
</dbReference>
<feature type="binding site" evidence="3">
    <location>
        <position position="287"/>
    </location>
    <ligand>
        <name>phosphoenolpyruvate</name>
        <dbReference type="ChEBI" id="CHEBI:58702"/>
    </ligand>
</feature>
<dbReference type="GO" id="GO:0009073">
    <property type="term" value="P:aromatic amino acid family biosynthetic process"/>
    <property type="evidence" value="ECO:0007669"/>
    <property type="project" value="InterPro"/>
</dbReference>
<evidence type="ECO:0000256" key="2">
    <source>
        <dbReference type="ARBA" id="ARBA00022679"/>
    </source>
</evidence>
<feature type="binding site" evidence="3">
    <location>
        <position position="361"/>
    </location>
    <ligand>
        <name>Mn(2+)</name>
        <dbReference type="ChEBI" id="CHEBI:29035"/>
    </ligand>
</feature>
<dbReference type="GO" id="GO:0003849">
    <property type="term" value="F:3-deoxy-7-phosphoheptulonate synthase activity"/>
    <property type="evidence" value="ECO:0007669"/>
    <property type="project" value="UniProtKB-EC"/>
</dbReference>
<dbReference type="AlphaFoldDB" id="A0A1X7GJN0"/>
<keyword evidence="2 4" id="KW-0808">Transferase</keyword>
<evidence type="ECO:0000313" key="6">
    <source>
        <dbReference type="Proteomes" id="UP000192934"/>
    </source>
</evidence>
<keyword evidence="3" id="KW-0104">Cadmium</keyword>
<evidence type="ECO:0000256" key="4">
    <source>
        <dbReference type="RuleBase" id="RU363071"/>
    </source>
</evidence>
<feature type="binding site" evidence="3">
    <location>
        <position position="127"/>
    </location>
    <ligand>
        <name>phosphoenolpyruvate</name>
        <dbReference type="ChEBI" id="CHEBI:58702"/>
    </ligand>
</feature>
<evidence type="ECO:0000256" key="1">
    <source>
        <dbReference type="ARBA" id="ARBA00008911"/>
    </source>
</evidence>
<dbReference type="PANTHER" id="PTHR21337:SF0">
    <property type="entry name" value="PHOSPHO-2-DEHYDRO-3-DEOXYHEPTONATE ALDOLASE"/>
    <property type="match status" value="1"/>
</dbReference>
<dbReference type="Pfam" id="PF01474">
    <property type="entry name" value="DAHP_synth_2"/>
    <property type="match status" value="2"/>
</dbReference>
<comment type="catalytic activity">
    <reaction evidence="4">
        <text>D-erythrose 4-phosphate + phosphoenolpyruvate + H2O = 7-phospho-2-dehydro-3-deoxy-D-arabino-heptonate + phosphate</text>
        <dbReference type="Rhea" id="RHEA:14717"/>
        <dbReference type="ChEBI" id="CHEBI:15377"/>
        <dbReference type="ChEBI" id="CHEBI:16897"/>
        <dbReference type="ChEBI" id="CHEBI:43474"/>
        <dbReference type="ChEBI" id="CHEBI:58394"/>
        <dbReference type="ChEBI" id="CHEBI:58702"/>
        <dbReference type="EC" id="2.5.1.54"/>
    </reaction>
</comment>